<keyword evidence="8" id="KW-0175">Coiled coil</keyword>
<comment type="caution">
    <text evidence="9">The sequence shown here is derived from an EMBL/GenBank/DDBJ whole genome shotgun (WGS) entry which is preliminary data.</text>
</comment>
<proteinExistence type="inferred from homology"/>
<evidence type="ECO:0000256" key="1">
    <source>
        <dbReference type="ARBA" id="ARBA00004442"/>
    </source>
</evidence>
<dbReference type="GO" id="GO:0015288">
    <property type="term" value="F:porin activity"/>
    <property type="evidence" value="ECO:0007669"/>
    <property type="project" value="TreeGrafter"/>
</dbReference>
<dbReference type="NCBIfam" id="TIGR01844">
    <property type="entry name" value="type_I_sec_TolC"/>
    <property type="match status" value="1"/>
</dbReference>
<dbReference type="InterPro" id="IPR010130">
    <property type="entry name" value="T1SS_OMP_TolC"/>
</dbReference>
<keyword evidence="6" id="KW-0472">Membrane</keyword>
<dbReference type="InterPro" id="IPR003423">
    <property type="entry name" value="OMP_efflux"/>
</dbReference>
<dbReference type="STRING" id="1137799.GZ78_12575"/>
<evidence type="ECO:0000256" key="4">
    <source>
        <dbReference type="ARBA" id="ARBA00022452"/>
    </source>
</evidence>
<evidence type="ECO:0000256" key="7">
    <source>
        <dbReference type="ARBA" id="ARBA00023237"/>
    </source>
</evidence>
<dbReference type="EMBL" id="JOKH01000002">
    <property type="protein sequence ID" value="KEQ18340.1"/>
    <property type="molecule type" value="Genomic_DNA"/>
</dbReference>
<keyword evidence="4" id="KW-1134">Transmembrane beta strand</keyword>
<evidence type="ECO:0000313" key="10">
    <source>
        <dbReference type="Proteomes" id="UP000028073"/>
    </source>
</evidence>
<accession>A0A081NIR7</accession>
<keyword evidence="10" id="KW-1185">Reference proteome</keyword>
<evidence type="ECO:0008006" key="11">
    <source>
        <dbReference type="Google" id="ProtNLM"/>
    </source>
</evidence>
<dbReference type="InterPro" id="IPR051906">
    <property type="entry name" value="TolC-like"/>
</dbReference>
<keyword evidence="7" id="KW-0998">Cell outer membrane</keyword>
<dbReference type="SUPFAM" id="SSF56954">
    <property type="entry name" value="Outer membrane efflux proteins (OEP)"/>
    <property type="match status" value="1"/>
</dbReference>
<gene>
    <name evidence="9" type="ORF">GZ78_12575</name>
</gene>
<dbReference type="PANTHER" id="PTHR30026:SF22">
    <property type="entry name" value="OUTER MEMBRANE EFFLUX PROTEIN"/>
    <property type="match status" value="1"/>
</dbReference>
<dbReference type="Gene3D" id="1.20.1600.10">
    <property type="entry name" value="Outer membrane efflux proteins (OEP)"/>
    <property type="match status" value="1"/>
</dbReference>
<feature type="coiled-coil region" evidence="8">
    <location>
        <begin position="121"/>
        <end position="179"/>
    </location>
</feature>
<evidence type="ECO:0000256" key="2">
    <source>
        <dbReference type="ARBA" id="ARBA00007613"/>
    </source>
</evidence>
<dbReference type="PANTHER" id="PTHR30026">
    <property type="entry name" value="OUTER MEMBRANE PROTEIN TOLC"/>
    <property type="match status" value="1"/>
</dbReference>
<comment type="similarity">
    <text evidence="2">Belongs to the outer membrane factor (OMF) (TC 1.B.17) family.</text>
</comment>
<keyword evidence="3" id="KW-0813">Transport</keyword>
<dbReference type="Pfam" id="PF02321">
    <property type="entry name" value="OEP"/>
    <property type="match status" value="2"/>
</dbReference>
<dbReference type="Proteomes" id="UP000028073">
    <property type="component" value="Unassembled WGS sequence"/>
</dbReference>
<dbReference type="GO" id="GO:1990281">
    <property type="term" value="C:efflux pump complex"/>
    <property type="evidence" value="ECO:0007669"/>
    <property type="project" value="TreeGrafter"/>
</dbReference>
<sequence>MASHPQAQASLNRYRAATESIDVAWGGWWPSVDVTTGIGSQKKSYPDDQPNEALGDKSFTRKEASFSIRQNLFSGFNTSSSVDQARHSAAAEYLRLRNTLQDLTLQITDVYLKVLERKDLLELAEENLEVHDSILKQIAQRARQGVARSSDLDQIKGRVARATANVINARNNLMDAESEYYSLVGTMPGELEQPGSYKLAIHESFEHALQASVSRHPGILATEQDIKASESQASATESSYFPTLDIEIDKSWRNNADGQLGTHEDTTAMLRLRYNLFRGGSDKARSKESAYRTEESRAQRDRMLRNVEETLRLAWSAHEFIGEQKQYLRQHEDSSKKTVKAYREQFNIGKRTLLDLLDSENELFQSSRSLTSAIYQEAFSRYRIVAATGELLERLDIVLPVDWQEQE</sequence>
<dbReference type="AlphaFoldDB" id="A0A081NIR7"/>
<organism evidence="9 10">
    <name type="scientific">Endozoicomonas numazuensis</name>
    <dbReference type="NCBI Taxonomy" id="1137799"/>
    <lineage>
        <taxon>Bacteria</taxon>
        <taxon>Pseudomonadati</taxon>
        <taxon>Pseudomonadota</taxon>
        <taxon>Gammaproteobacteria</taxon>
        <taxon>Oceanospirillales</taxon>
        <taxon>Endozoicomonadaceae</taxon>
        <taxon>Endozoicomonas</taxon>
    </lineage>
</organism>
<dbReference type="GO" id="GO:0015562">
    <property type="term" value="F:efflux transmembrane transporter activity"/>
    <property type="evidence" value="ECO:0007669"/>
    <property type="project" value="InterPro"/>
</dbReference>
<keyword evidence="5" id="KW-0812">Transmembrane</keyword>
<evidence type="ECO:0000256" key="6">
    <source>
        <dbReference type="ARBA" id="ARBA00023136"/>
    </source>
</evidence>
<protein>
    <recommendedName>
        <fullName evidence="11">Channel protein TolC</fullName>
    </recommendedName>
</protein>
<evidence type="ECO:0000313" key="9">
    <source>
        <dbReference type="EMBL" id="KEQ18340.1"/>
    </source>
</evidence>
<evidence type="ECO:0000256" key="8">
    <source>
        <dbReference type="SAM" id="Coils"/>
    </source>
</evidence>
<reference evidence="9 10" key="1">
    <citation type="submission" date="2014-06" db="EMBL/GenBank/DDBJ databases">
        <title>Whole Genome Sequences of Three Symbiotic Endozoicomonas Bacteria.</title>
        <authorList>
            <person name="Neave M.J."/>
            <person name="Apprill A."/>
            <person name="Voolstra C.R."/>
        </authorList>
    </citation>
    <scope>NUCLEOTIDE SEQUENCE [LARGE SCALE GENOMIC DNA]</scope>
    <source>
        <strain evidence="9 10">DSM 25634</strain>
    </source>
</reference>
<evidence type="ECO:0000256" key="3">
    <source>
        <dbReference type="ARBA" id="ARBA00022448"/>
    </source>
</evidence>
<evidence type="ECO:0000256" key="5">
    <source>
        <dbReference type="ARBA" id="ARBA00022692"/>
    </source>
</evidence>
<dbReference type="eggNOG" id="COG1538">
    <property type="taxonomic scope" value="Bacteria"/>
</dbReference>
<dbReference type="GO" id="GO:0009279">
    <property type="term" value="C:cell outer membrane"/>
    <property type="evidence" value="ECO:0007669"/>
    <property type="project" value="UniProtKB-SubCell"/>
</dbReference>
<name>A0A081NIR7_9GAMM</name>
<comment type="subcellular location">
    <subcellularLocation>
        <location evidence="1">Cell outer membrane</location>
    </subcellularLocation>
</comment>